<proteinExistence type="predicted"/>
<dbReference type="Proteomes" id="UP000466931">
    <property type="component" value="Chromosome"/>
</dbReference>
<organism evidence="1 2">
    <name type="scientific">Mycolicibacterium confluentis</name>
    <dbReference type="NCBI Taxonomy" id="28047"/>
    <lineage>
        <taxon>Bacteria</taxon>
        <taxon>Bacillati</taxon>
        <taxon>Actinomycetota</taxon>
        <taxon>Actinomycetes</taxon>
        <taxon>Mycobacteriales</taxon>
        <taxon>Mycobacteriaceae</taxon>
        <taxon>Mycolicibacterium</taxon>
    </lineage>
</organism>
<accession>A0A7I7XRY4</accession>
<evidence type="ECO:0000313" key="2">
    <source>
        <dbReference type="Proteomes" id="UP000466931"/>
    </source>
</evidence>
<dbReference type="AlphaFoldDB" id="A0A7I7XRY4"/>
<reference evidence="1" key="2">
    <citation type="submission" date="2020-02" db="EMBL/GenBank/DDBJ databases">
        <authorList>
            <person name="Matsumoto Y."/>
            <person name="Motooka D."/>
            <person name="Nakamura S."/>
        </authorList>
    </citation>
    <scope>NUCLEOTIDE SEQUENCE</scope>
    <source>
        <strain evidence="1">JCM 13671</strain>
    </source>
</reference>
<dbReference type="RefSeq" id="WP_085155155.1">
    <property type="nucleotide sequence ID" value="NZ_AP022612.1"/>
</dbReference>
<protein>
    <submittedName>
        <fullName evidence="1">Uncharacterized protein</fullName>
    </submittedName>
</protein>
<dbReference type="OrthoDB" id="9819585at2"/>
<name>A0A7I7XRY4_9MYCO</name>
<keyword evidence="2" id="KW-1185">Reference proteome</keyword>
<gene>
    <name evidence="1" type="ORF">MCNF_05290</name>
</gene>
<dbReference type="EMBL" id="AP022612">
    <property type="protein sequence ID" value="BBZ31924.1"/>
    <property type="molecule type" value="Genomic_DNA"/>
</dbReference>
<sequence length="392" mass="40571">MALKPILTSGVALVGAAAIIAATPEVLRAPTVEVAAVQEGVTPSEDSPGSFDLTALSMLGALNAFFKGYNGADSFNGPLAPKDVDRYLAGGAGGGDGIVGDDPATIRNESLDDWNPSAGMGAQSLLYYFVDEGIASHGIAFDYDDILFSAGPRALLAKIFDDLGLTELVDFVVEPVVVMAGVVGINLRDLDPTRWLQGGLRDGVKRATETLAEILNIDAYLPPAVVAVLKDPVGALIRVIEALLPREQRATPTSVRLQIPDGAVGAEAATPAIETDPEGATVERELDSETSPASEAGSPGAVNPVASQPKFDLRVPSAIAEHAKAISDGLKDAKAKVKQARADREAAREAFAERTVERLDRVRTSFGGKPTPVSQGNDGADTGSPAGGEAPE</sequence>
<reference evidence="1" key="1">
    <citation type="journal article" date="2019" name="Emerg. Microbes Infect.">
        <title>Comprehensive subspecies identification of 175 nontuberculous mycobacteria species based on 7547 genomic profiles.</title>
        <authorList>
            <person name="Matsumoto Y."/>
            <person name="Kinjo T."/>
            <person name="Motooka D."/>
            <person name="Nabeya D."/>
            <person name="Jung N."/>
            <person name="Uechi K."/>
            <person name="Horii T."/>
            <person name="Iida T."/>
            <person name="Fujita J."/>
            <person name="Nakamura S."/>
        </authorList>
    </citation>
    <scope>NUCLEOTIDE SEQUENCE [LARGE SCALE GENOMIC DNA]</scope>
    <source>
        <strain evidence="1">JCM 13671</strain>
    </source>
</reference>
<evidence type="ECO:0000313" key="1">
    <source>
        <dbReference type="EMBL" id="BBZ31924.1"/>
    </source>
</evidence>